<evidence type="ECO:0000256" key="4">
    <source>
        <dbReference type="SAM" id="MobiDB-lite"/>
    </source>
</evidence>
<dbReference type="PROSITE" id="PS50297">
    <property type="entry name" value="ANK_REP_REGION"/>
    <property type="match status" value="1"/>
</dbReference>
<feature type="compositionally biased region" description="Pro residues" evidence="4">
    <location>
        <begin position="226"/>
        <end position="235"/>
    </location>
</feature>
<feature type="region of interest" description="Disordered" evidence="4">
    <location>
        <begin position="204"/>
        <end position="256"/>
    </location>
</feature>
<dbReference type="Gene3D" id="1.25.40.20">
    <property type="entry name" value="Ankyrin repeat-containing domain"/>
    <property type="match status" value="1"/>
</dbReference>
<dbReference type="Proteomes" id="UP000799753">
    <property type="component" value="Unassembled WGS sequence"/>
</dbReference>
<reference evidence="6" key="1">
    <citation type="journal article" date="2020" name="Stud. Mycol.">
        <title>101 Dothideomycetes genomes: a test case for predicting lifestyles and emergence of pathogens.</title>
        <authorList>
            <person name="Haridas S."/>
            <person name="Albert R."/>
            <person name="Binder M."/>
            <person name="Bloem J."/>
            <person name="Labutti K."/>
            <person name="Salamov A."/>
            <person name="Andreopoulos B."/>
            <person name="Baker S."/>
            <person name="Barry K."/>
            <person name="Bills G."/>
            <person name="Bluhm B."/>
            <person name="Cannon C."/>
            <person name="Castanera R."/>
            <person name="Culley D."/>
            <person name="Daum C."/>
            <person name="Ezra D."/>
            <person name="Gonzalez J."/>
            <person name="Henrissat B."/>
            <person name="Kuo A."/>
            <person name="Liang C."/>
            <person name="Lipzen A."/>
            <person name="Lutzoni F."/>
            <person name="Magnuson J."/>
            <person name="Mondo S."/>
            <person name="Nolan M."/>
            <person name="Ohm R."/>
            <person name="Pangilinan J."/>
            <person name="Park H.-J."/>
            <person name="Ramirez L."/>
            <person name="Alfaro M."/>
            <person name="Sun H."/>
            <person name="Tritt A."/>
            <person name="Yoshinaga Y."/>
            <person name="Zwiers L.-H."/>
            <person name="Turgeon B."/>
            <person name="Goodwin S."/>
            <person name="Spatafora J."/>
            <person name="Crous P."/>
            <person name="Grigoriev I."/>
        </authorList>
    </citation>
    <scope>NUCLEOTIDE SEQUENCE</scope>
    <source>
        <strain evidence="6">CBS 473.64</strain>
    </source>
</reference>
<feature type="compositionally biased region" description="Polar residues" evidence="4">
    <location>
        <begin position="236"/>
        <end position="247"/>
    </location>
</feature>
<feature type="compositionally biased region" description="Polar residues" evidence="4">
    <location>
        <begin position="204"/>
        <end position="213"/>
    </location>
</feature>
<keyword evidence="2 3" id="KW-0040">ANK repeat</keyword>
<evidence type="ECO:0000256" key="5">
    <source>
        <dbReference type="SAM" id="Phobius"/>
    </source>
</evidence>
<dbReference type="Pfam" id="PF12796">
    <property type="entry name" value="Ank_2"/>
    <property type="match status" value="1"/>
</dbReference>
<dbReference type="OrthoDB" id="194358at2759"/>
<keyword evidence="5" id="KW-0812">Transmembrane</keyword>
<dbReference type="InterPro" id="IPR002110">
    <property type="entry name" value="Ankyrin_rpt"/>
</dbReference>
<feature type="region of interest" description="Disordered" evidence="4">
    <location>
        <begin position="1"/>
        <end position="46"/>
    </location>
</feature>
<dbReference type="SUPFAM" id="SSF48403">
    <property type="entry name" value="Ankyrin repeat"/>
    <property type="match status" value="1"/>
</dbReference>
<evidence type="ECO:0000313" key="7">
    <source>
        <dbReference type="Proteomes" id="UP000799753"/>
    </source>
</evidence>
<dbReference type="AlphaFoldDB" id="A0A6A6RMH7"/>
<name>A0A6A6RMH7_9PLEO</name>
<feature type="transmembrane region" description="Helical" evidence="5">
    <location>
        <begin position="67"/>
        <end position="87"/>
    </location>
</feature>
<dbReference type="PANTHER" id="PTHR24189">
    <property type="entry name" value="MYOTROPHIN"/>
    <property type="match status" value="1"/>
</dbReference>
<gene>
    <name evidence="6" type="ORF">P280DRAFT_473195</name>
</gene>
<dbReference type="PROSITE" id="PS50088">
    <property type="entry name" value="ANK_REPEAT"/>
    <property type="match status" value="1"/>
</dbReference>
<keyword evidence="1" id="KW-0677">Repeat</keyword>
<keyword evidence="7" id="KW-1185">Reference proteome</keyword>
<dbReference type="PANTHER" id="PTHR24189:SF50">
    <property type="entry name" value="ANKYRIN REPEAT AND SOCS BOX PROTEIN 2"/>
    <property type="match status" value="1"/>
</dbReference>
<keyword evidence="5" id="KW-1133">Transmembrane helix</keyword>
<feature type="repeat" description="ANK" evidence="3">
    <location>
        <begin position="332"/>
        <end position="364"/>
    </location>
</feature>
<accession>A0A6A6RMH7</accession>
<protein>
    <submittedName>
        <fullName evidence="6">Ankyrin</fullName>
    </submittedName>
</protein>
<dbReference type="InterPro" id="IPR050745">
    <property type="entry name" value="Multifunctional_regulatory"/>
</dbReference>
<sequence>MASSTLTIDDSIQSEARPPVTTSTSNQLPPTETEEANPPSSTSLRSSLSWKSFRSSISMTEKTSAKLGWVIALLSVIFTIITLSPAFKSQGMSEKALELAQWTALKDYIEECREELAAGIQSQACLRAMKANIPPPPYVKPGVLDRMKRGLLQTSMENNSTIIAPKITQGESSGLGAIQGCICIILVLTACMSFFGLQRHRNINSVHSTPTPRTNEKDKDEDQNLFPPPNPPSPPQTTLRYPANDTTTLRHRRPVRSHPIYTHNSLESAIHHSALPEIRLRLQNGEDVNKHWPYLIYKLAIMPPSTDTPKRLEIARLCLDFGADVNALKGWNGQSALMIAIHFGNVSVARLLIVNGATVGYSPSDSNLTALHRCARLAVTGRIKDALDIMTLLLEHGANPSQADRLGETALHKLFVDAWLRRDDSATMKKLEPAALLLIQHGARLPETIKEKYIVGNPLWDAVWCAVWDKEGEKGVWSRESDLVLSASEGARKLGGRREGFSFYGVDRRS</sequence>
<dbReference type="SMART" id="SM00248">
    <property type="entry name" value="ANK"/>
    <property type="match status" value="3"/>
</dbReference>
<evidence type="ECO:0000256" key="3">
    <source>
        <dbReference type="PROSITE-ProRule" id="PRU00023"/>
    </source>
</evidence>
<proteinExistence type="predicted"/>
<dbReference type="InterPro" id="IPR036770">
    <property type="entry name" value="Ankyrin_rpt-contain_sf"/>
</dbReference>
<feature type="transmembrane region" description="Helical" evidence="5">
    <location>
        <begin position="177"/>
        <end position="197"/>
    </location>
</feature>
<evidence type="ECO:0000256" key="2">
    <source>
        <dbReference type="ARBA" id="ARBA00023043"/>
    </source>
</evidence>
<feature type="compositionally biased region" description="Polar residues" evidence="4">
    <location>
        <begin position="1"/>
        <end position="30"/>
    </location>
</feature>
<dbReference type="EMBL" id="MU006799">
    <property type="protein sequence ID" value="KAF2636355.1"/>
    <property type="molecule type" value="Genomic_DNA"/>
</dbReference>
<organism evidence="6 7">
    <name type="scientific">Massarina eburnea CBS 473.64</name>
    <dbReference type="NCBI Taxonomy" id="1395130"/>
    <lineage>
        <taxon>Eukaryota</taxon>
        <taxon>Fungi</taxon>
        <taxon>Dikarya</taxon>
        <taxon>Ascomycota</taxon>
        <taxon>Pezizomycotina</taxon>
        <taxon>Dothideomycetes</taxon>
        <taxon>Pleosporomycetidae</taxon>
        <taxon>Pleosporales</taxon>
        <taxon>Massarineae</taxon>
        <taxon>Massarinaceae</taxon>
        <taxon>Massarina</taxon>
    </lineage>
</organism>
<evidence type="ECO:0000313" key="6">
    <source>
        <dbReference type="EMBL" id="KAF2636355.1"/>
    </source>
</evidence>
<keyword evidence="5" id="KW-0472">Membrane</keyword>
<evidence type="ECO:0000256" key="1">
    <source>
        <dbReference type="ARBA" id="ARBA00022737"/>
    </source>
</evidence>